<evidence type="ECO:0000256" key="3">
    <source>
        <dbReference type="ARBA" id="ARBA00023125"/>
    </source>
</evidence>
<keyword evidence="8" id="KW-1185">Reference proteome</keyword>
<evidence type="ECO:0000256" key="4">
    <source>
        <dbReference type="ARBA" id="ARBA00023163"/>
    </source>
</evidence>
<dbReference type="Proteomes" id="UP000182977">
    <property type="component" value="Chromosome I"/>
</dbReference>
<dbReference type="InterPro" id="IPR000847">
    <property type="entry name" value="LysR_HTH_N"/>
</dbReference>
<dbReference type="FunFam" id="1.10.10.10:FF:000001">
    <property type="entry name" value="LysR family transcriptional regulator"/>
    <property type="match status" value="1"/>
</dbReference>
<dbReference type="InterPro" id="IPR036388">
    <property type="entry name" value="WH-like_DNA-bd_sf"/>
</dbReference>
<dbReference type="Pfam" id="PF00126">
    <property type="entry name" value="HTH_1"/>
    <property type="match status" value="1"/>
</dbReference>
<comment type="similarity">
    <text evidence="1">Belongs to the LysR transcriptional regulatory family.</text>
</comment>
<proteinExistence type="inferred from homology"/>
<evidence type="ECO:0000313" key="8">
    <source>
        <dbReference type="Proteomes" id="UP000182977"/>
    </source>
</evidence>
<keyword evidence="4" id="KW-0804">Transcription</keyword>
<feature type="domain" description="HTH lysR-type" evidence="6">
    <location>
        <begin position="16"/>
        <end position="74"/>
    </location>
</feature>
<gene>
    <name evidence="7" type="ORF">SAMN04488563_4956</name>
</gene>
<dbReference type="InterPro" id="IPR050950">
    <property type="entry name" value="HTH-type_LysR_regulators"/>
</dbReference>
<accession>A0A1H2L4B8</accession>
<dbReference type="PANTHER" id="PTHR30419">
    <property type="entry name" value="HTH-TYPE TRANSCRIPTIONAL REGULATOR YBHD"/>
    <property type="match status" value="1"/>
</dbReference>
<organism evidence="7 8">
    <name type="scientific">Jiangella alkaliphila</name>
    <dbReference type="NCBI Taxonomy" id="419479"/>
    <lineage>
        <taxon>Bacteria</taxon>
        <taxon>Bacillati</taxon>
        <taxon>Actinomycetota</taxon>
        <taxon>Actinomycetes</taxon>
        <taxon>Jiangellales</taxon>
        <taxon>Jiangellaceae</taxon>
        <taxon>Jiangella</taxon>
    </lineage>
</organism>
<dbReference type="GO" id="GO:0003677">
    <property type="term" value="F:DNA binding"/>
    <property type="evidence" value="ECO:0007669"/>
    <property type="project" value="UniProtKB-KW"/>
</dbReference>
<dbReference type="Gene3D" id="1.10.10.10">
    <property type="entry name" value="Winged helix-like DNA-binding domain superfamily/Winged helix DNA-binding domain"/>
    <property type="match status" value="1"/>
</dbReference>
<dbReference type="GO" id="GO:0003700">
    <property type="term" value="F:DNA-binding transcription factor activity"/>
    <property type="evidence" value="ECO:0007669"/>
    <property type="project" value="InterPro"/>
</dbReference>
<dbReference type="SUPFAM" id="SSF53850">
    <property type="entry name" value="Periplasmic binding protein-like II"/>
    <property type="match status" value="1"/>
</dbReference>
<dbReference type="InterPro" id="IPR005119">
    <property type="entry name" value="LysR_subst-bd"/>
</dbReference>
<feature type="region of interest" description="Disordered" evidence="5">
    <location>
        <begin position="313"/>
        <end position="341"/>
    </location>
</feature>
<protein>
    <submittedName>
        <fullName evidence="7">DNA-binding transcriptional regulator, LysR family</fullName>
    </submittedName>
</protein>
<sequence>MKNSADPYDELMRPNVTVRQLEYLVAIAETGGMTAAAKLCHVSQSAVSLAMAELERALDVRLFIRGSRRGAVLTDAGRQVTADARKVITAMSELGASARSLGQDLSGRLDIGCYAPIAPFHVPAAIATFGTVRPEVDVQFVEGTLPEIQNYLLDGRCELAFLYQQDLVADIDTVVLHDRQPSVLLPGHHRLARRRSVALAELNDEPFVLLDVPPSEHYFQTVFDAAGLEMRPAYRASSFELARALVARGLGYSMAVQQPAVDQSLEGLEVVTRPLSGTVPTTPVVMGWAAGGRLTRRAEAFLAHCRTTFAMTEQSQPTARATSVAPGGRAARGTRSRILGR</sequence>
<evidence type="ECO:0000313" key="7">
    <source>
        <dbReference type="EMBL" id="SDU75378.1"/>
    </source>
</evidence>
<name>A0A1H2L4B8_9ACTN</name>
<dbReference type="EMBL" id="LT629791">
    <property type="protein sequence ID" value="SDU75378.1"/>
    <property type="molecule type" value="Genomic_DNA"/>
</dbReference>
<dbReference type="Gene3D" id="3.40.190.10">
    <property type="entry name" value="Periplasmic binding protein-like II"/>
    <property type="match status" value="2"/>
</dbReference>
<dbReference type="PRINTS" id="PR00039">
    <property type="entry name" value="HTHLYSR"/>
</dbReference>
<keyword evidence="3 7" id="KW-0238">DNA-binding</keyword>
<dbReference type="STRING" id="419479.SAMN04488563_4956"/>
<dbReference type="PROSITE" id="PS50931">
    <property type="entry name" value="HTH_LYSR"/>
    <property type="match status" value="1"/>
</dbReference>
<dbReference type="AlphaFoldDB" id="A0A1H2L4B8"/>
<evidence type="ECO:0000256" key="2">
    <source>
        <dbReference type="ARBA" id="ARBA00023015"/>
    </source>
</evidence>
<dbReference type="GO" id="GO:0005829">
    <property type="term" value="C:cytosol"/>
    <property type="evidence" value="ECO:0007669"/>
    <property type="project" value="TreeGrafter"/>
</dbReference>
<evidence type="ECO:0000259" key="6">
    <source>
        <dbReference type="PROSITE" id="PS50931"/>
    </source>
</evidence>
<keyword evidence="2" id="KW-0805">Transcription regulation</keyword>
<evidence type="ECO:0000256" key="5">
    <source>
        <dbReference type="SAM" id="MobiDB-lite"/>
    </source>
</evidence>
<reference evidence="8" key="1">
    <citation type="submission" date="2016-10" db="EMBL/GenBank/DDBJ databases">
        <authorList>
            <person name="Varghese N."/>
            <person name="Submissions S."/>
        </authorList>
    </citation>
    <scope>NUCLEOTIDE SEQUENCE [LARGE SCALE GENOMIC DNA]</scope>
    <source>
        <strain evidence="8">DSM 45079</strain>
    </source>
</reference>
<dbReference type="Pfam" id="PF03466">
    <property type="entry name" value="LysR_substrate"/>
    <property type="match status" value="1"/>
</dbReference>
<evidence type="ECO:0000256" key="1">
    <source>
        <dbReference type="ARBA" id="ARBA00009437"/>
    </source>
</evidence>
<feature type="compositionally biased region" description="Basic residues" evidence="5">
    <location>
        <begin position="332"/>
        <end position="341"/>
    </location>
</feature>
<dbReference type="SUPFAM" id="SSF46785">
    <property type="entry name" value="Winged helix' DNA-binding domain"/>
    <property type="match status" value="1"/>
</dbReference>
<dbReference type="InterPro" id="IPR036390">
    <property type="entry name" value="WH_DNA-bd_sf"/>
</dbReference>